<sequence>MSSKKIERLGDDRTGAGGQPLPFAPAVRAGDFVFISGQVAMKENGEIEAGGIESQTRKTMENLINALALADCTLDDIAKVGVWLDDPRDFWTFNRIYASYFPNGGPARSTVRSQIMVDAKVEIDAVVYKPLDQS</sequence>
<dbReference type="AlphaFoldDB" id="A0A238JMD7"/>
<protein>
    <submittedName>
        <fullName evidence="3">2-aminomuconate deaminase</fullName>
        <ecNumber evidence="3">3.5.99.5</ecNumber>
    </submittedName>
</protein>
<evidence type="ECO:0000256" key="1">
    <source>
        <dbReference type="ARBA" id="ARBA00010552"/>
    </source>
</evidence>
<dbReference type="PANTHER" id="PTHR11803">
    <property type="entry name" value="2-IMINOBUTANOATE/2-IMINOPROPANOATE DEAMINASE RIDA"/>
    <property type="match status" value="1"/>
</dbReference>
<dbReference type="EMBL" id="FXYE01000001">
    <property type="protein sequence ID" value="SMX31062.1"/>
    <property type="molecule type" value="Genomic_DNA"/>
</dbReference>
<feature type="region of interest" description="Disordered" evidence="2">
    <location>
        <begin position="1"/>
        <end position="20"/>
    </location>
</feature>
<dbReference type="Proteomes" id="UP000202922">
    <property type="component" value="Unassembled WGS sequence"/>
</dbReference>
<reference evidence="4" key="1">
    <citation type="submission" date="2017-05" db="EMBL/GenBank/DDBJ databases">
        <authorList>
            <person name="Rodrigo-Torres L."/>
            <person name="Arahal R. D."/>
            <person name="Lucena T."/>
        </authorList>
    </citation>
    <scope>NUCLEOTIDE SEQUENCE [LARGE SCALE GENOMIC DNA]</scope>
    <source>
        <strain evidence="4">CECT 8621</strain>
    </source>
</reference>
<dbReference type="PANTHER" id="PTHR11803:SF58">
    <property type="entry name" value="PROTEIN HMF1-RELATED"/>
    <property type="match status" value="1"/>
</dbReference>
<dbReference type="SUPFAM" id="SSF55298">
    <property type="entry name" value="YjgF-like"/>
    <property type="match status" value="1"/>
</dbReference>
<name>A0A238JMD7_9RHOB</name>
<keyword evidence="4" id="KW-1185">Reference proteome</keyword>
<evidence type="ECO:0000256" key="2">
    <source>
        <dbReference type="SAM" id="MobiDB-lite"/>
    </source>
</evidence>
<dbReference type="GO" id="GO:0005829">
    <property type="term" value="C:cytosol"/>
    <property type="evidence" value="ECO:0007669"/>
    <property type="project" value="TreeGrafter"/>
</dbReference>
<dbReference type="InterPro" id="IPR035959">
    <property type="entry name" value="RutC-like_sf"/>
</dbReference>
<feature type="compositionally biased region" description="Basic and acidic residues" evidence="2">
    <location>
        <begin position="1"/>
        <end position="14"/>
    </location>
</feature>
<evidence type="ECO:0000313" key="4">
    <source>
        <dbReference type="Proteomes" id="UP000202922"/>
    </source>
</evidence>
<evidence type="ECO:0000313" key="3">
    <source>
        <dbReference type="EMBL" id="SMX31062.1"/>
    </source>
</evidence>
<dbReference type="Pfam" id="PF01042">
    <property type="entry name" value="Ribonuc_L-PSP"/>
    <property type="match status" value="1"/>
</dbReference>
<dbReference type="OrthoDB" id="9808943at2"/>
<accession>A0A238JMD7</accession>
<dbReference type="RefSeq" id="WP_093965531.1">
    <property type="nucleotide sequence ID" value="NZ_FXYE01000001.1"/>
</dbReference>
<keyword evidence="3" id="KW-0378">Hydrolase</keyword>
<dbReference type="CDD" id="cd00448">
    <property type="entry name" value="YjgF_YER057c_UK114_family"/>
    <property type="match status" value="1"/>
</dbReference>
<gene>
    <name evidence="3" type="primary">amnD</name>
    <name evidence="3" type="ORF">COL8621_00258</name>
</gene>
<dbReference type="GO" id="GO:0050540">
    <property type="term" value="F:2-aminomuconate deaminase activity"/>
    <property type="evidence" value="ECO:0007669"/>
    <property type="project" value="UniProtKB-EC"/>
</dbReference>
<proteinExistence type="inferred from homology"/>
<dbReference type="InterPro" id="IPR006175">
    <property type="entry name" value="YjgF/YER057c/UK114"/>
</dbReference>
<dbReference type="EC" id="3.5.99.5" evidence="3"/>
<dbReference type="Gene3D" id="3.30.1330.40">
    <property type="entry name" value="RutC-like"/>
    <property type="match status" value="1"/>
</dbReference>
<organism evidence="3 4">
    <name type="scientific">Actibacterium lipolyticum</name>
    <dbReference type="NCBI Taxonomy" id="1524263"/>
    <lineage>
        <taxon>Bacteria</taxon>
        <taxon>Pseudomonadati</taxon>
        <taxon>Pseudomonadota</taxon>
        <taxon>Alphaproteobacteria</taxon>
        <taxon>Rhodobacterales</taxon>
        <taxon>Roseobacteraceae</taxon>
        <taxon>Actibacterium</taxon>
    </lineage>
</organism>
<comment type="similarity">
    <text evidence="1">Belongs to the RutC family.</text>
</comment>